<dbReference type="Proteomes" id="UP000646548">
    <property type="component" value="Unassembled WGS sequence"/>
</dbReference>
<name>A0A834FA48_ORYME</name>
<protein>
    <submittedName>
        <fullName evidence="2">Uncharacterized protein</fullName>
    </submittedName>
</protein>
<proteinExistence type="predicted"/>
<reference evidence="2" key="1">
    <citation type="journal article" name="BMC Genomics">
        <title>Long-read sequencing and de novo genome assembly of marine medaka (Oryzias melastigma).</title>
        <authorList>
            <person name="Liang P."/>
            <person name="Saqib H.S.A."/>
            <person name="Ni X."/>
            <person name="Shen Y."/>
        </authorList>
    </citation>
    <scope>NUCLEOTIDE SEQUENCE</scope>
    <source>
        <strain evidence="2">Bigg-433</strain>
    </source>
</reference>
<evidence type="ECO:0000313" key="2">
    <source>
        <dbReference type="EMBL" id="KAF6726661.1"/>
    </source>
</evidence>
<sequence length="206" mass="22044">MFRVFSSSASTATPGPAVVRPVPCGSGSARLASPLLSLCASHHLSAAARTFDSFGRWTLPTALCPIQALWLEPPQPHSAPRPAGGSPNTSLHLPPRAPPTRKSTDGVKAFPFSPVKPQYPPKIPSEVIPSKYELSEDEAALPKLEPEEYWANYGNEDSSIRCFELECAPSYDSAAFPSSSSSTITPSLLYLLSISVATFVLQLLFS</sequence>
<dbReference type="AlphaFoldDB" id="A0A834FA48"/>
<gene>
    <name evidence="2" type="ORF">FQA47_001972</name>
</gene>
<accession>A0A834FA48</accession>
<organism evidence="2 3">
    <name type="scientific">Oryzias melastigma</name>
    <name type="common">Marine medaka</name>
    <dbReference type="NCBI Taxonomy" id="30732"/>
    <lineage>
        <taxon>Eukaryota</taxon>
        <taxon>Metazoa</taxon>
        <taxon>Chordata</taxon>
        <taxon>Craniata</taxon>
        <taxon>Vertebrata</taxon>
        <taxon>Euteleostomi</taxon>
        <taxon>Actinopterygii</taxon>
        <taxon>Neopterygii</taxon>
        <taxon>Teleostei</taxon>
        <taxon>Neoteleostei</taxon>
        <taxon>Acanthomorphata</taxon>
        <taxon>Ovalentaria</taxon>
        <taxon>Atherinomorphae</taxon>
        <taxon>Beloniformes</taxon>
        <taxon>Adrianichthyidae</taxon>
        <taxon>Oryziinae</taxon>
        <taxon>Oryzias</taxon>
    </lineage>
</organism>
<feature type="region of interest" description="Disordered" evidence="1">
    <location>
        <begin position="74"/>
        <end position="106"/>
    </location>
</feature>
<comment type="caution">
    <text evidence="2">The sequence shown here is derived from an EMBL/GenBank/DDBJ whole genome shotgun (WGS) entry which is preliminary data.</text>
</comment>
<evidence type="ECO:0000313" key="3">
    <source>
        <dbReference type="Proteomes" id="UP000646548"/>
    </source>
</evidence>
<evidence type="ECO:0000256" key="1">
    <source>
        <dbReference type="SAM" id="MobiDB-lite"/>
    </source>
</evidence>
<dbReference type="EMBL" id="WKFB01000321">
    <property type="protein sequence ID" value="KAF6726661.1"/>
    <property type="molecule type" value="Genomic_DNA"/>
</dbReference>